<dbReference type="PROSITE" id="PS50294">
    <property type="entry name" value="WD_REPEATS_REGION"/>
    <property type="match status" value="4"/>
</dbReference>
<dbReference type="InterPro" id="IPR017907">
    <property type="entry name" value="Znf_RING_CS"/>
</dbReference>
<dbReference type="PROSITE" id="PS00678">
    <property type="entry name" value="WD_REPEATS_1"/>
    <property type="match status" value="1"/>
</dbReference>
<dbReference type="GO" id="GO:0000027">
    <property type="term" value="P:ribosomal large subunit assembly"/>
    <property type="evidence" value="ECO:0007669"/>
    <property type="project" value="TreeGrafter"/>
</dbReference>
<dbReference type="CDD" id="cd16644">
    <property type="entry name" value="mRING-HC-C3HC3D_TRAF7"/>
    <property type="match status" value="1"/>
</dbReference>
<dbReference type="GeneID" id="110253790"/>
<feature type="domain" description="TRAF-type" evidence="10">
    <location>
        <begin position="227"/>
        <end position="290"/>
    </location>
</feature>
<dbReference type="InterPro" id="IPR001293">
    <property type="entry name" value="Znf_TRAF"/>
</dbReference>
<keyword evidence="1 7" id="KW-0853">WD repeat</keyword>
<dbReference type="SUPFAM" id="SSF57850">
    <property type="entry name" value="RING/U-box"/>
    <property type="match status" value="1"/>
</dbReference>
<organism evidence="11 12">
    <name type="scientific">Exaiptasia diaphana</name>
    <name type="common">Tropical sea anemone</name>
    <name type="synonym">Aiptasia pulchella</name>
    <dbReference type="NCBI Taxonomy" id="2652724"/>
    <lineage>
        <taxon>Eukaryota</taxon>
        <taxon>Metazoa</taxon>
        <taxon>Cnidaria</taxon>
        <taxon>Anthozoa</taxon>
        <taxon>Hexacorallia</taxon>
        <taxon>Actiniaria</taxon>
        <taxon>Aiptasiidae</taxon>
        <taxon>Exaiptasia</taxon>
    </lineage>
</organism>
<dbReference type="GO" id="GO:0008270">
    <property type="term" value="F:zinc ion binding"/>
    <property type="evidence" value="ECO:0007669"/>
    <property type="project" value="UniProtKB-KW"/>
</dbReference>
<dbReference type="GO" id="GO:0005730">
    <property type="term" value="C:nucleolus"/>
    <property type="evidence" value="ECO:0007669"/>
    <property type="project" value="TreeGrafter"/>
</dbReference>
<evidence type="ECO:0000259" key="10">
    <source>
        <dbReference type="PROSITE" id="PS50145"/>
    </source>
</evidence>
<dbReference type="OMA" id="CMTVTNG"/>
<dbReference type="PANTHER" id="PTHR19848">
    <property type="entry name" value="WD40 REPEAT PROTEIN"/>
    <property type="match status" value="1"/>
</dbReference>
<dbReference type="Pfam" id="PF00400">
    <property type="entry name" value="WD40"/>
    <property type="match status" value="5"/>
</dbReference>
<keyword evidence="2 6" id="KW-0479">Metal-binding</keyword>
<dbReference type="InterPro" id="IPR027370">
    <property type="entry name" value="Znf-RING_euk"/>
</dbReference>
<evidence type="ECO:0000313" key="11">
    <source>
        <dbReference type="EnsemblMetazoa" id="XP_020916399.1"/>
    </source>
</evidence>
<dbReference type="Pfam" id="PF13445">
    <property type="entry name" value="zf-RING_UBOX"/>
    <property type="match status" value="1"/>
</dbReference>
<dbReference type="PRINTS" id="PR00320">
    <property type="entry name" value="GPROTEINBRPT"/>
</dbReference>
<dbReference type="PROSITE" id="PS00518">
    <property type="entry name" value="ZF_RING_1"/>
    <property type="match status" value="1"/>
</dbReference>
<keyword evidence="12" id="KW-1185">Reference proteome</keyword>
<proteinExistence type="predicted"/>
<evidence type="ECO:0008006" key="13">
    <source>
        <dbReference type="Google" id="ProtNLM"/>
    </source>
</evidence>
<dbReference type="PROSITE" id="PS50089">
    <property type="entry name" value="ZF_RING_2"/>
    <property type="match status" value="1"/>
</dbReference>
<dbReference type="EnsemblMetazoa" id="XM_021060740.2">
    <property type="protein sequence ID" value="XP_020916399.1"/>
    <property type="gene ID" value="LOC110253790"/>
</dbReference>
<feature type="domain" description="RING-type" evidence="9">
    <location>
        <begin position="134"/>
        <end position="170"/>
    </location>
</feature>
<dbReference type="InterPro" id="IPR001841">
    <property type="entry name" value="Znf_RING"/>
</dbReference>
<protein>
    <recommendedName>
        <fullName evidence="13">E3 ubiquitin-protein ligase TRAF7</fullName>
    </recommendedName>
</protein>
<dbReference type="InterPro" id="IPR036322">
    <property type="entry name" value="WD40_repeat_dom_sf"/>
</dbReference>
<dbReference type="InterPro" id="IPR020472">
    <property type="entry name" value="WD40_PAC1"/>
</dbReference>
<keyword evidence="4 6" id="KW-0863">Zinc-finger</keyword>
<keyword evidence="8" id="KW-0175">Coiled coil</keyword>
<dbReference type="PANTHER" id="PTHR19848:SF6">
    <property type="entry name" value="E3 UBIQUITIN-PROTEIN LIGASE TRAF7"/>
    <property type="match status" value="1"/>
</dbReference>
<dbReference type="RefSeq" id="XP_020916399.1">
    <property type="nucleotide sequence ID" value="XM_021060740.2"/>
</dbReference>
<dbReference type="SMART" id="SM00184">
    <property type="entry name" value="RING"/>
    <property type="match status" value="1"/>
</dbReference>
<dbReference type="AlphaFoldDB" id="A0A913Y894"/>
<feature type="coiled-coil region" evidence="8">
    <location>
        <begin position="296"/>
        <end position="337"/>
    </location>
</feature>
<evidence type="ECO:0000256" key="7">
    <source>
        <dbReference type="PROSITE-ProRule" id="PRU00221"/>
    </source>
</evidence>
<keyword evidence="5 6" id="KW-0862">Zinc</keyword>
<dbReference type="Gene3D" id="2.130.10.10">
    <property type="entry name" value="YVTN repeat-like/Quinoprotein amine dehydrogenase"/>
    <property type="match status" value="2"/>
</dbReference>
<evidence type="ECO:0000256" key="2">
    <source>
        <dbReference type="ARBA" id="ARBA00022723"/>
    </source>
</evidence>
<accession>A0A913Y894</accession>
<sequence>MSGVIGGQMEMSRSRSFESLNSKARMETTFGPSAFAPVTTIKRVEADHYLYDTTVIERTSNSLTCVSVSNSDRDVDSGTAGSEKCNFEITSFKRHHRTSSTISARSLHSISTTAEDEEDEVVLFVEEPSTKLFCPVCQRVFKEPVIASCGHTFCRPCIMAKGIEKCPIDENKLSVVVANLAVSEQIGELFIHCKYGCRIVANGLKHEFEVNPTGCPMTTKLNHRREHEKNCQYAPTQCPNSVLCPMLLKMDLQDHLQHCEHIKCPHHKYGCPYESNHDLVVQHLKTCKFEAVKEFLAHTDSRLEELKSSLKEKDQEISFMKNMILKLTERVDRMEKTVDIRIDLLDESQTKLSSDLSESRQSIATIESDLSSIEARLWGVGTFDVQPLFKCKGTFVGHTGPVWALCVYGDLLFSGSSDKSIKVWDTLTTYKCVKTLEGHAGIVLALRTHEKMLFSGSSDCTINIWSIERLELLQTLEGHENPVCTLVAKRDTLFSGSLKMIKVWNLSTMGLVKELTGLNHWVRALVASDNYLYSGSYQTIKLWDLDTLECVRVLQTTGGSVYSLAVTKEFIICGTYENCIQLWDANTHKLVETLNGHVGTVYALAVLNAPGQSKLFSASYDRSLRVWNLESFTCIQTLLRHQGSVAALALSKGRIFSGAVDSTVKVWQ</sequence>
<evidence type="ECO:0000256" key="4">
    <source>
        <dbReference type="ARBA" id="ARBA00022771"/>
    </source>
</evidence>
<dbReference type="InterPro" id="IPR015943">
    <property type="entry name" value="WD40/YVTN_repeat-like_dom_sf"/>
</dbReference>
<dbReference type="SUPFAM" id="SSF49599">
    <property type="entry name" value="TRAF domain-like"/>
    <property type="match status" value="1"/>
</dbReference>
<reference evidence="11" key="1">
    <citation type="submission" date="2022-11" db="UniProtKB">
        <authorList>
            <consortium name="EnsemblMetazoa"/>
        </authorList>
    </citation>
    <scope>IDENTIFICATION</scope>
</reference>
<dbReference type="KEGG" id="epa:110253790"/>
<feature type="repeat" description="WD" evidence="7">
    <location>
        <begin position="436"/>
        <end position="475"/>
    </location>
</feature>
<dbReference type="InterPro" id="IPR013083">
    <property type="entry name" value="Znf_RING/FYVE/PHD"/>
</dbReference>
<evidence type="ECO:0000256" key="5">
    <source>
        <dbReference type="ARBA" id="ARBA00022833"/>
    </source>
</evidence>
<evidence type="ECO:0000256" key="6">
    <source>
        <dbReference type="PROSITE-ProRule" id="PRU00207"/>
    </source>
</evidence>
<dbReference type="GO" id="GO:0007219">
    <property type="term" value="P:Notch signaling pathway"/>
    <property type="evidence" value="ECO:0007669"/>
    <property type="project" value="TreeGrafter"/>
</dbReference>
<dbReference type="Gene3D" id="3.30.40.10">
    <property type="entry name" value="Zinc/RING finger domain, C3HC4 (zinc finger)"/>
    <property type="match status" value="2"/>
</dbReference>
<dbReference type="SMART" id="SM00320">
    <property type="entry name" value="WD40"/>
    <property type="match status" value="7"/>
</dbReference>
<feature type="repeat" description="WD" evidence="7">
    <location>
        <begin position="395"/>
        <end position="425"/>
    </location>
</feature>
<feature type="zinc finger region" description="TRAF-type" evidence="6">
    <location>
        <begin position="227"/>
        <end position="290"/>
    </location>
</feature>
<dbReference type="CDD" id="cd00200">
    <property type="entry name" value="WD40"/>
    <property type="match status" value="1"/>
</dbReference>
<dbReference type="FunFam" id="2.130.10.10:FF:000067">
    <property type="entry name" value="Putative E3 ubiquitin-protein ligase TRAF7"/>
    <property type="match status" value="1"/>
</dbReference>
<evidence type="ECO:0000256" key="3">
    <source>
        <dbReference type="ARBA" id="ARBA00022737"/>
    </source>
</evidence>
<dbReference type="FunFam" id="3.30.40.10:FF:001643">
    <property type="entry name" value="Predicted protein"/>
    <property type="match status" value="1"/>
</dbReference>
<dbReference type="PROSITE" id="PS50082">
    <property type="entry name" value="WD_REPEATS_2"/>
    <property type="match status" value="4"/>
</dbReference>
<dbReference type="OrthoDB" id="674604at2759"/>
<dbReference type="InterPro" id="IPR019775">
    <property type="entry name" value="WD40_repeat_CS"/>
</dbReference>
<dbReference type="Proteomes" id="UP000887567">
    <property type="component" value="Unplaced"/>
</dbReference>
<dbReference type="InterPro" id="IPR001680">
    <property type="entry name" value="WD40_rpt"/>
</dbReference>
<feature type="repeat" description="WD" evidence="7">
    <location>
        <begin position="638"/>
        <end position="668"/>
    </location>
</feature>
<feature type="repeat" description="WD" evidence="7">
    <location>
        <begin position="594"/>
        <end position="637"/>
    </location>
</feature>
<dbReference type="PROSITE" id="PS50145">
    <property type="entry name" value="ZF_TRAF"/>
    <property type="match status" value="1"/>
</dbReference>
<evidence type="ECO:0000259" key="9">
    <source>
        <dbReference type="PROSITE" id="PS50089"/>
    </source>
</evidence>
<keyword evidence="3" id="KW-0677">Repeat</keyword>
<dbReference type="SUPFAM" id="SSF50978">
    <property type="entry name" value="WD40 repeat-like"/>
    <property type="match status" value="1"/>
</dbReference>
<name>A0A913Y894_EXADI</name>
<evidence type="ECO:0000313" key="12">
    <source>
        <dbReference type="Proteomes" id="UP000887567"/>
    </source>
</evidence>
<evidence type="ECO:0000256" key="1">
    <source>
        <dbReference type="ARBA" id="ARBA00022574"/>
    </source>
</evidence>
<evidence type="ECO:0000256" key="8">
    <source>
        <dbReference type="SAM" id="Coils"/>
    </source>
</evidence>